<keyword evidence="3" id="KW-1003">Cell membrane</keyword>
<dbReference type="RefSeq" id="WP_393014820.1">
    <property type="nucleotide sequence ID" value="NZ_JAZAQF010000086.1"/>
</dbReference>
<comment type="subcellular location">
    <subcellularLocation>
        <location evidence="1 7">Cell membrane</location>
        <topology evidence="1 7">Multi-pass membrane protein</topology>
    </subcellularLocation>
</comment>
<evidence type="ECO:0000256" key="3">
    <source>
        <dbReference type="ARBA" id="ARBA00022475"/>
    </source>
</evidence>
<evidence type="ECO:0000256" key="5">
    <source>
        <dbReference type="ARBA" id="ARBA00022989"/>
    </source>
</evidence>
<keyword evidence="6 7" id="KW-0472">Membrane</keyword>
<dbReference type="Proteomes" id="UP001604335">
    <property type="component" value="Unassembled WGS sequence"/>
</dbReference>
<keyword evidence="4 7" id="KW-0812">Transmembrane</keyword>
<dbReference type="PROSITE" id="PS50928">
    <property type="entry name" value="ABC_TM1"/>
    <property type="match status" value="1"/>
</dbReference>
<evidence type="ECO:0000313" key="10">
    <source>
        <dbReference type="Proteomes" id="UP001604335"/>
    </source>
</evidence>
<dbReference type="PANTHER" id="PTHR30151">
    <property type="entry name" value="ALKANE SULFONATE ABC TRANSPORTER-RELATED, MEMBRANE SUBUNIT"/>
    <property type="match status" value="1"/>
</dbReference>
<keyword evidence="2 7" id="KW-0813">Transport</keyword>
<evidence type="ECO:0000256" key="2">
    <source>
        <dbReference type="ARBA" id="ARBA00022448"/>
    </source>
</evidence>
<dbReference type="InterPro" id="IPR000515">
    <property type="entry name" value="MetI-like"/>
</dbReference>
<evidence type="ECO:0000256" key="1">
    <source>
        <dbReference type="ARBA" id="ARBA00004651"/>
    </source>
</evidence>
<evidence type="ECO:0000259" key="8">
    <source>
        <dbReference type="PROSITE" id="PS50928"/>
    </source>
</evidence>
<dbReference type="CDD" id="cd06261">
    <property type="entry name" value="TM_PBP2"/>
    <property type="match status" value="1"/>
</dbReference>
<proteinExistence type="inferred from homology"/>
<feature type="domain" description="ABC transmembrane type-1" evidence="8">
    <location>
        <begin position="72"/>
        <end position="261"/>
    </location>
</feature>
<evidence type="ECO:0000256" key="4">
    <source>
        <dbReference type="ARBA" id="ARBA00022692"/>
    </source>
</evidence>
<gene>
    <name evidence="9" type="ORF">VPK24_15835</name>
</gene>
<accession>A0ABW7CFT6</accession>
<comment type="caution">
    <text evidence="9">The sequence shown here is derived from an EMBL/GenBank/DDBJ whole genome shotgun (WGS) entry which is preliminary data.</text>
</comment>
<feature type="transmembrane region" description="Helical" evidence="7">
    <location>
        <begin position="240"/>
        <end position="260"/>
    </location>
</feature>
<sequence length="277" mass="30078">MSRSRSPLIPKRSLIQRVFSADVLAPLGVGLVFLLAWDLFVQITGLPPYLLPRPGLVLQTLFENWNELFSALMVTLQITIIAFLAAAVSGLGISVLFTVNKWIERSLFPYAVILQTTPLVAIAPLIVIWLKDNTLGALVLCAWIAAFFPVVANTTLGLNSVDRNLTNLFKLYNTNPWQRLIYLRLPSALPYFLGGLRISGGLSLIGAVVAEFVAGTGGAKSGIAYQILIASYNLQIPKMFAALLLVTGLGILIFVGLSALSDALLKDWHESAVKQES</sequence>
<feature type="transmembrane region" description="Helical" evidence="7">
    <location>
        <begin position="68"/>
        <end position="95"/>
    </location>
</feature>
<dbReference type="PANTHER" id="PTHR30151:SF41">
    <property type="entry name" value="ABC TRANSPORTER PERMEASE PROTEIN"/>
    <property type="match status" value="1"/>
</dbReference>
<comment type="similarity">
    <text evidence="7">Belongs to the binding-protein-dependent transport system permease family.</text>
</comment>
<protein>
    <submittedName>
        <fullName evidence="9">ABC transporter permease</fullName>
    </submittedName>
</protein>
<dbReference type="EMBL" id="JAZAQF010000086">
    <property type="protein sequence ID" value="MFG3819114.1"/>
    <property type="molecule type" value="Genomic_DNA"/>
</dbReference>
<feature type="transmembrane region" description="Helical" evidence="7">
    <location>
        <begin position="21"/>
        <end position="43"/>
    </location>
</feature>
<feature type="transmembrane region" description="Helical" evidence="7">
    <location>
        <begin position="107"/>
        <end position="130"/>
    </location>
</feature>
<dbReference type="SUPFAM" id="SSF161098">
    <property type="entry name" value="MetI-like"/>
    <property type="match status" value="1"/>
</dbReference>
<keyword evidence="10" id="KW-1185">Reference proteome</keyword>
<reference evidence="10" key="1">
    <citation type="journal article" date="2024" name="Algal Res.">
        <title>Biochemical, toxicological and genomic investigation of a high-biomass producing Limnothrix strain isolated from Italian shallow drinking water reservoir.</title>
        <authorList>
            <person name="Simonazzi M."/>
            <person name="Shishido T.K."/>
            <person name="Delbaje E."/>
            <person name="Wahlsten M."/>
            <person name="Fewer D.P."/>
            <person name="Sivonen K."/>
            <person name="Pezzolesi L."/>
            <person name="Pistocchi R."/>
        </authorList>
    </citation>
    <scope>NUCLEOTIDE SEQUENCE [LARGE SCALE GENOMIC DNA]</scope>
    <source>
        <strain evidence="10">LRLZ20PSL1</strain>
    </source>
</reference>
<dbReference type="Gene3D" id="1.10.3720.10">
    <property type="entry name" value="MetI-like"/>
    <property type="match status" value="1"/>
</dbReference>
<evidence type="ECO:0000313" key="9">
    <source>
        <dbReference type="EMBL" id="MFG3819114.1"/>
    </source>
</evidence>
<feature type="transmembrane region" description="Helical" evidence="7">
    <location>
        <begin position="136"/>
        <end position="159"/>
    </location>
</feature>
<organism evidence="9 10">
    <name type="scientific">Limnothrix redekei LRLZ20PSL1</name>
    <dbReference type="NCBI Taxonomy" id="3112953"/>
    <lineage>
        <taxon>Bacteria</taxon>
        <taxon>Bacillati</taxon>
        <taxon>Cyanobacteriota</taxon>
        <taxon>Cyanophyceae</taxon>
        <taxon>Pseudanabaenales</taxon>
        <taxon>Pseudanabaenaceae</taxon>
        <taxon>Limnothrix</taxon>
    </lineage>
</organism>
<dbReference type="Pfam" id="PF00528">
    <property type="entry name" value="BPD_transp_1"/>
    <property type="match status" value="1"/>
</dbReference>
<evidence type="ECO:0000256" key="7">
    <source>
        <dbReference type="RuleBase" id="RU363032"/>
    </source>
</evidence>
<dbReference type="InterPro" id="IPR035906">
    <property type="entry name" value="MetI-like_sf"/>
</dbReference>
<evidence type="ECO:0000256" key="6">
    <source>
        <dbReference type="ARBA" id="ARBA00023136"/>
    </source>
</evidence>
<name>A0ABW7CFT6_9CYAN</name>
<keyword evidence="5 7" id="KW-1133">Transmembrane helix</keyword>